<keyword evidence="4" id="KW-1185">Reference proteome</keyword>
<accession>A0ABT3IA31</accession>
<feature type="domain" description="XdhC- CoxI" evidence="1">
    <location>
        <begin position="15"/>
        <end position="65"/>
    </location>
</feature>
<gene>
    <name evidence="3" type="ORF">OHT75_10530</name>
</gene>
<name>A0ABT3IA31_9GAMM</name>
<dbReference type="EMBL" id="JAPDMX010000025">
    <property type="protein sequence ID" value="MCW3172915.1"/>
    <property type="molecule type" value="Genomic_DNA"/>
</dbReference>
<comment type="caution">
    <text evidence="3">The sequence shown here is derived from an EMBL/GenBank/DDBJ whole genome shotgun (WGS) entry which is preliminary data.</text>
</comment>
<dbReference type="InterPro" id="IPR052698">
    <property type="entry name" value="MoCofactor_Util/Proc"/>
</dbReference>
<dbReference type="PANTHER" id="PTHR30388:SF4">
    <property type="entry name" value="MOLYBDENUM COFACTOR INSERTION CHAPERONE PAOD"/>
    <property type="match status" value="1"/>
</dbReference>
<dbReference type="Proteomes" id="UP001163714">
    <property type="component" value="Unassembled WGS sequence"/>
</dbReference>
<evidence type="ECO:0000259" key="2">
    <source>
        <dbReference type="Pfam" id="PF13478"/>
    </source>
</evidence>
<dbReference type="InterPro" id="IPR027051">
    <property type="entry name" value="XdhC_Rossmann_dom"/>
</dbReference>
<dbReference type="Pfam" id="PF02625">
    <property type="entry name" value="XdhC_CoxI"/>
    <property type="match status" value="1"/>
</dbReference>
<organism evidence="3 4">
    <name type="scientific">Shewanella subflava</name>
    <dbReference type="NCBI Taxonomy" id="2986476"/>
    <lineage>
        <taxon>Bacteria</taxon>
        <taxon>Pseudomonadati</taxon>
        <taxon>Pseudomonadota</taxon>
        <taxon>Gammaproteobacteria</taxon>
        <taxon>Alteromonadales</taxon>
        <taxon>Shewanellaceae</taxon>
        <taxon>Shewanella</taxon>
    </lineage>
</organism>
<dbReference type="Gene3D" id="3.40.50.720">
    <property type="entry name" value="NAD(P)-binding Rossmann-like Domain"/>
    <property type="match status" value="1"/>
</dbReference>
<proteinExistence type="predicted"/>
<reference evidence="3" key="1">
    <citation type="submission" date="2022-10" db="EMBL/GenBank/DDBJ databases">
        <title>Shewanella flava sp. nov, isolated from the estuary of the Fenhe River into the Yellow River.</title>
        <authorList>
            <person name="Li Y."/>
        </authorList>
    </citation>
    <scope>NUCLEOTIDE SEQUENCE</scope>
    <source>
        <strain evidence="3">FYR11-62</strain>
    </source>
</reference>
<evidence type="ECO:0000313" key="4">
    <source>
        <dbReference type="Proteomes" id="UP001163714"/>
    </source>
</evidence>
<sequence>MQLTDLNVLSGIQQWMHDKEPFWLCTIIGTYGSAPRPCGSLFAWNGKQRLGSISGGCLEDAFITHLDNSNVEQHFPYEFCYSKELVQDGTQVELPCGGVIRLLVEKITPGLYQHLQHVYQQAVSHNAFSRRINLTSGEAEVLEAKKVSSSIIFNEENITIVYDQVWTILILGISQVSEWVAKLGLMSGCDVKVCDMRKELADSWTFNAVAGGVDVTWCSPDLFVDKYADSNSAVLALAHDPRIDDLGLMAAVESKAYYIGAMGSQKTTEKRFERLQRIGELTDAQIDKIYAPIGLQIGSKTPFEIAVSIIAGLIDKRHKLTAELS</sequence>
<dbReference type="RefSeq" id="WP_264726435.1">
    <property type="nucleotide sequence ID" value="NZ_JAPDMX010000025.1"/>
</dbReference>
<dbReference type="InterPro" id="IPR003777">
    <property type="entry name" value="XdhC_CoxI"/>
</dbReference>
<protein>
    <submittedName>
        <fullName evidence="3">XdhC family protein</fullName>
    </submittedName>
</protein>
<evidence type="ECO:0000259" key="1">
    <source>
        <dbReference type="Pfam" id="PF02625"/>
    </source>
</evidence>
<dbReference type="Pfam" id="PF13478">
    <property type="entry name" value="XdhC_C"/>
    <property type="match status" value="1"/>
</dbReference>
<dbReference type="PANTHER" id="PTHR30388">
    <property type="entry name" value="ALDEHYDE OXIDOREDUCTASE MOLYBDENUM COFACTOR ASSEMBLY PROTEIN"/>
    <property type="match status" value="1"/>
</dbReference>
<feature type="domain" description="XdhC Rossmann" evidence="2">
    <location>
        <begin position="169"/>
        <end position="312"/>
    </location>
</feature>
<evidence type="ECO:0000313" key="3">
    <source>
        <dbReference type="EMBL" id="MCW3172915.1"/>
    </source>
</evidence>